<dbReference type="EMBL" id="JANBPG010000100">
    <property type="protein sequence ID" value="KAJ1900126.1"/>
    <property type="molecule type" value="Genomic_DNA"/>
</dbReference>
<reference evidence="1" key="1">
    <citation type="submission" date="2022-07" db="EMBL/GenBank/DDBJ databases">
        <title>Phylogenomic reconstructions and comparative analyses of Kickxellomycotina fungi.</title>
        <authorList>
            <person name="Reynolds N.K."/>
            <person name="Stajich J.E."/>
            <person name="Barry K."/>
            <person name="Grigoriev I.V."/>
            <person name="Crous P."/>
            <person name="Smith M.E."/>
        </authorList>
    </citation>
    <scope>NUCLEOTIDE SEQUENCE</scope>
    <source>
        <strain evidence="1">Benny 63K</strain>
    </source>
</reference>
<proteinExistence type="predicted"/>
<accession>A0ACC1ISK2</accession>
<dbReference type="Proteomes" id="UP001150581">
    <property type="component" value="Unassembled WGS sequence"/>
</dbReference>
<evidence type="ECO:0000313" key="1">
    <source>
        <dbReference type="EMBL" id="KAJ1900126.1"/>
    </source>
</evidence>
<gene>
    <name evidence="1" type="ORF">LPJ66_001678</name>
</gene>
<organism evidence="1 2">
    <name type="scientific">Kickxella alabastrina</name>
    <dbReference type="NCBI Taxonomy" id="61397"/>
    <lineage>
        <taxon>Eukaryota</taxon>
        <taxon>Fungi</taxon>
        <taxon>Fungi incertae sedis</taxon>
        <taxon>Zoopagomycota</taxon>
        <taxon>Kickxellomycotina</taxon>
        <taxon>Kickxellomycetes</taxon>
        <taxon>Kickxellales</taxon>
        <taxon>Kickxellaceae</taxon>
        <taxon>Kickxella</taxon>
    </lineage>
</organism>
<sequence>MDFIASLPKTKDGYNAIMVVVDHLSKMAHFVPTHNATTTKKTTSLCFETIYRLHNLCPKMTQLSLRNPLLTPEQISESPSQRQGILLELETNLRAYGCHLIDAVGIILRVPQVVMASAQIMFQRFYYLAAFQDFSLRGTVLGTLFLACKVEENPQTIRNIINSLDIVISRDRGYPEVVTDGYDAEFYDLKNEMVISEMQILRKLGFNVQVELPYGLFVNYLRSLELTEHPSVPQLAWNYLNDLLRTPVYVCFQPETIACGAIYLAAHESQVRLPESPPWWVIFDANGEDVIQVAKAIQAMYLHDLPRIMPLDGAELALHLSGTLSEHVAALRRQKQEKEEISGLEKSKPVGANTYTEDTHAGDVKARYTDPSPSNKSEPESRLKPTSEQARKRASSPSSSFAQSREHGPYRRMDVKRSRESAGENNSRDTQGRGSRDSTYKDDSEQRYRSSYRRR</sequence>
<name>A0ACC1ISK2_9FUNG</name>
<evidence type="ECO:0000313" key="2">
    <source>
        <dbReference type="Proteomes" id="UP001150581"/>
    </source>
</evidence>
<protein>
    <submittedName>
        <fullName evidence="1">Uncharacterized protein</fullName>
    </submittedName>
</protein>
<keyword evidence="2" id="KW-1185">Reference proteome</keyword>
<comment type="caution">
    <text evidence="1">The sequence shown here is derived from an EMBL/GenBank/DDBJ whole genome shotgun (WGS) entry which is preliminary data.</text>
</comment>